<name>A0AAX2GZX6_9FLAO</name>
<evidence type="ECO:0000313" key="4">
    <source>
        <dbReference type="Proteomes" id="UP000065822"/>
    </source>
</evidence>
<dbReference type="Proteomes" id="UP000215539">
    <property type="component" value="Chromosome 1"/>
</dbReference>
<gene>
    <name evidence="2" type="ORF">AXF12_01380</name>
    <name evidence="3" type="ORF">SAMEA44541418_01487</name>
</gene>
<feature type="chain" id="PRO_5043511398" evidence="1">
    <location>
        <begin position="18"/>
        <end position="269"/>
    </location>
</feature>
<protein>
    <submittedName>
        <fullName evidence="3">RHS Repeat</fullName>
    </submittedName>
</protein>
<dbReference type="RefSeq" id="WP_066427873.1">
    <property type="nucleotide sequence ID" value="NZ_CP014227.1"/>
</dbReference>
<dbReference type="EMBL" id="CP014227">
    <property type="protein sequence ID" value="AMD84305.1"/>
    <property type="molecule type" value="Genomic_DNA"/>
</dbReference>
<evidence type="ECO:0000313" key="2">
    <source>
        <dbReference type="EMBL" id="AMD84305.1"/>
    </source>
</evidence>
<dbReference type="Proteomes" id="UP000065822">
    <property type="component" value="Chromosome"/>
</dbReference>
<proteinExistence type="predicted"/>
<dbReference type="Gene3D" id="2.180.10.10">
    <property type="entry name" value="RHS repeat-associated core"/>
    <property type="match status" value="1"/>
</dbReference>
<feature type="signal peptide" evidence="1">
    <location>
        <begin position="1"/>
        <end position="17"/>
    </location>
</feature>
<accession>A0AAX2GZX6</accession>
<keyword evidence="4" id="KW-1185">Reference proteome</keyword>
<dbReference type="EMBL" id="LT906449">
    <property type="protein sequence ID" value="SNV11959.1"/>
    <property type="molecule type" value="Genomic_DNA"/>
</dbReference>
<dbReference type="AlphaFoldDB" id="A0AAX2GZX6"/>
<organism evidence="3 5">
    <name type="scientific">Capnocytophaga haemolytica</name>
    <dbReference type="NCBI Taxonomy" id="45243"/>
    <lineage>
        <taxon>Bacteria</taxon>
        <taxon>Pseudomonadati</taxon>
        <taxon>Bacteroidota</taxon>
        <taxon>Flavobacteriia</taxon>
        <taxon>Flavobacteriales</taxon>
        <taxon>Flavobacteriaceae</taxon>
        <taxon>Capnocytophaga</taxon>
    </lineage>
</organism>
<reference evidence="2 4" key="1">
    <citation type="submission" date="2016-02" db="EMBL/GenBank/DDBJ databases">
        <authorList>
            <person name="Holder M.E."/>
            <person name="Ajami N.J."/>
            <person name="Petrosino J.F."/>
        </authorList>
    </citation>
    <scope>NUCLEOTIDE SEQUENCE [LARGE SCALE GENOMIC DNA]</scope>
    <source>
        <strain evidence="2 4">CCUG 32990</strain>
    </source>
</reference>
<evidence type="ECO:0000313" key="5">
    <source>
        <dbReference type="Proteomes" id="UP000215539"/>
    </source>
</evidence>
<evidence type="ECO:0000256" key="1">
    <source>
        <dbReference type="SAM" id="SignalP"/>
    </source>
</evidence>
<evidence type="ECO:0000313" key="3">
    <source>
        <dbReference type="EMBL" id="SNV11959.1"/>
    </source>
</evidence>
<keyword evidence="1" id="KW-0732">Signal</keyword>
<dbReference type="KEGG" id="chg:AXF12_01380"/>
<reference evidence="3 5" key="2">
    <citation type="submission" date="2017-06" db="EMBL/GenBank/DDBJ databases">
        <authorList>
            <consortium name="Pathogen Informatics"/>
        </authorList>
    </citation>
    <scope>NUCLEOTIDE SEQUENCE [LARGE SCALE GENOMIC DNA]</scope>
    <source>
        <strain evidence="3 5">NCTC12947</strain>
    </source>
</reference>
<sequence>MRKIALLLCLASAVAFGQHGNNGWKNAKLNGKVKTFRVSGNAFNEDGQPEENSDYTYTEFNNKGLVTKMEVQTGRSFITYKDIFDKKGNRIETQSKDRSGVVLSTNKYAYDDRGNRIKYEVLTSDGKVFMQRNYKFDDKNRVTEREACVGGLCDEKITYVYDNNGYLTEESKFDKGMLISKTVYTNNPKGQAVERLVYDLNDKLKQKVVVVFDANGNEVEESTYDPEGVLLEKKTTIYVYDKAKNWTKKTAYVDGKPVLETKQEFSYYK</sequence>